<dbReference type="SUPFAM" id="SSF51197">
    <property type="entry name" value="Clavaminate synthase-like"/>
    <property type="match status" value="1"/>
</dbReference>
<dbReference type="EMBL" id="KN847044">
    <property type="protein sequence ID" value="KIW26555.1"/>
    <property type="molecule type" value="Genomic_DNA"/>
</dbReference>
<evidence type="ECO:0008006" key="3">
    <source>
        <dbReference type="Google" id="ProtNLM"/>
    </source>
</evidence>
<dbReference type="RefSeq" id="XP_016246771.1">
    <property type="nucleotide sequence ID" value="XM_016396915.1"/>
</dbReference>
<dbReference type="OrthoDB" id="4664297at2759"/>
<dbReference type="Proteomes" id="UP000054466">
    <property type="component" value="Unassembled WGS sequence"/>
</dbReference>
<dbReference type="Gene3D" id="2.60.120.620">
    <property type="entry name" value="q2cbj1_9rhob like domain"/>
    <property type="match status" value="1"/>
</dbReference>
<name>A0A0D2C7W9_9EURO</name>
<organism evidence="1 2">
    <name type="scientific">Cladophialophora immunda</name>
    <dbReference type="NCBI Taxonomy" id="569365"/>
    <lineage>
        <taxon>Eukaryota</taxon>
        <taxon>Fungi</taxon>
        <taxon>Dikarya</taxon>
        <taxon>Ascomycota</taxon>
        <taxon>Pezizomycotina</taxon>
        <taxon>Eurotiomycetes</taxon>
        <taxon>Chaetothyriomycetidae</taxon>
        <taxon>Chaetothyriales</taxon>
        <taxon>Herpotrichiellaceae</taxon>
        <taxon>Cladophialophora</taxon>
    </lineage>
</organism>
<accession>A0A0D2C7W9</accession>
<evidence type="ECO:0000313" key="2">
    <source>
        <dbReference type="Proteomes" id="UP000054466"/>
    </source>
</evidence>
<reference evidence="1 2" key="1">
    <citation type="submission" date="2015-01" db="EMBL/GenBank/DDBJ databases">
        <title>The Genome Sequence of Cladophialophora immunda CBS83496.</title>
        <authorList>
            <consortium name="The Broad Institute Genomics Platform"/>
            <person name="Cuomo C."/>
            <person name="de Hoog S."/>
            <person name="Gorbushina A."/>
            <person name="Stielow B."/>
            <person name="Teixiera M."/>
            <person name="Abouelleil A."/>
            <person name="Chapman S.B."/>
            <person name="Priest M."/>
            <person name="Young S.K."/>
            <person name="Wortman J."/>
            <person name="Nusbaum C."/>
            <person name="Birren B."/>
        </authorList>
    </citation>
    <scope>NUCLEOTIDE SEQUENCE [LARGE SCALE GENOMIC DNA]</scope>
    <source>
        <strain evidence="1 2">CBS 83496</strain>
    </source>
</reference>
<dbReference type="HOGENOM" id="CLU_053011_0_0_1"/>
<keyword evidence="2" id="KW-1185">Reference proteome</keyword>
<dbReference type="GeneID" id="27348835"/>
<proteinExistence type="predicted"/>
<gene>
    <name evidence="1" type="ORF">PV07_09641</name>
</gene>
<sequence>MPGKISDWSDYSLTEEQKQHWMEHGFIKIENCFSPELAEKWTSSIWTRLGASPDDKSTWPTEKLNMPGHTVISVKEHAPKAYAAMCELVGGEDRVADWCKYWKDGWIPNLGKPEYKESDPLDMRTLDNWHCDGDWFTHFLDSPEQALLVIPLFTEIKPKGGGTVICTDGIKLVAEKLYSLPQGATPYLAPRGTPEIPKSNPERRKLWNSWVQDRGLCRDESFHEATGQVGDVYFLHPFMLHSASRNLLRSVRIITNPPVALKEPFNYNRPDGKYSLVEAKTLRDLGRPEGLPEWRITGPRELLPSAGGRIKMQEEMKRRELERLEKAGMPIHTLEGSSEYGLEYYPS</sequence>
<protein>
    <recommendedName>
        <fullName evidence="3">Phytanoyl-CoA dioxygenase</fullName>
    </recommendedName>
</protein>
<evidence type="ECO:0000313" key="1">
    <source>
        <dbReference type="EMBL" id="KIW26555.1"/>
    </source>
</evidence>
<dbReference type="AlphaFoldDB" id="A0A0D2C7W9"/>
<dbReference type="VEuPathDB" id="FungiDB:PV07_09641"/>